<evidence type="ECO:0000259" key="2">
    <source>
        <dbReference type="Pfam" id="PF08392"/>
    </source>
</evidence>
<dbReference type="Pfam" id="PF08392">
    <property type="entry name" value="FAE1_CUT1_RppA"/>
    <property type="match status" value="1"/>
</dbReference>
<dbReference type="Proteomes" id="UP000243459">
    <property type="component" value="Chromosome 5"/>
</dbReference>
<organism evidence="3 4">
    <name type="scientific">Asparagus officinalis</name>
    <name type="common">Garden asparagus</name>
    <dbReference type="NCBI Taxonomy" id="4686"/>
    <lineage>
        <taxon>Eukaryota</taxon>
        <taxon>Viridiplantae</taxon>
        <taxon>Streptophyta</taxon>
        <taxon>Embryophyta</taxon>
        <taxon>Tracheophyta</taxon>
        <taxon>Spermatophyta</taxon>
        <taxon>Magnoliopsida</taxon>
        <taxon>Liliopsida</taxon>
        <taxon>Asparagales</taxon>
        <taxon>Asparagaceae</taxon>
        <taxon>Asparagoideae</taxon>
        <taxon>Asparagus</taxon>
    </lineage>
</organism>
<dbReference type="GO" id="GO:0006633">
    <property type="term" value="P:fatty acid biosynthetic process"/>
    <property type="evidence" value="ECO:0007669"/>
    <property type="project" value="InterPro"/>
</dbReference>
<dbReference type="SUPFAM" id="SSF53901">
    <property type="entry name" value="Thiolase-like"/>
    <property type="match status" value="1"/>
</dbReference>
<dbReference type="GO" id="GO:0016747">
    <property type="term" value="F:acyltransferase activity, transferring groups other than amino-acyl groups"/>
    <property type="evidence" value="ECO:0007669"/>
    <property type="project" value="InterPro"/>
</dbReference>
<protein>
    <recommendedName>
        <fullName evidence="2">FAE domain-containing protein</fullName>
    </recommendedName>
</protein>
<evidence type="ECO:0000256" key="1">
    <source>
        <dbReference type="ARBA" id="ARBA00023315"/>
    </source>
</evidence>
<dbReference type="PANTHER" id="PTHR31561">
    <property type="entry name" value="3-KETOACYL-COA SYNTHASE"/>
    <property type="match status" value="1"/>
</dbReference>
<evidence type="ECO:0000313" key="3">
    <source>
        <dbReference type="EMBL" id="ONK70627.1"/>
    </source>
</evidence>
<dbReference type="InterPro" id="IPR016039">
    <property type="entry name" value="Thiolase-like"/>
</dbReference>
<gene>
    <name evidence="3" type="ORF">A4U43_C05F35710</name>
</gene>
<dbReference type="InterPro" id="IPR013601">
    <property type="entry name" value="FAE1_typ3_polyketide_synth"/>
</dbReference>
<proteinExistence type="predicted"/>
<keyword evidence="4" id="KW-1185">Reference proteome</keyword>
<keyword evidence="1" id="KW-0012">Acyltransferase</keyword>
<feature type="domain" description="FAE" evidence="2">
    <location>
        <begin position="1"/>
        <end position="77"/>
    </location>
</feature>
<keyword evidence="1" id="KW-0808">Transferase</keyword>
<dbReference type="InterPro" id="IPR012392">
    <property type="entry name" value="3-ktacl-CoA_syn"/>
</dbReference>
<dbReference type="Gramene" id="ONK70627">
    <property type="protein sequence ID" value="ONK70627"/>
    <property type="gene ID" value="A4U43_C05F35710"/>
</dbReference>
<name>A0A5P1EZQ5_ASPOF</name>
<sequence>MGDAAILLSKKLSDSGRVKCQLVHVVRTNHATNDEAYRCIYQEEDGFEHFCIHVGRRAAIEELSKKLKLTEERVEPSRMTLHRFGNTSSLP</sequence>
<dbReference type="EMBL" id="CM007385">
    <property type="protein sequence ID" value="ONK70627.1"/>
    <property type="molecule type" value="Genomic_DNA"/>
</dbReference>
<accession>A0A5P1EZQ5</accession>
<dbReference type="AlphaFoldDB" id="A0A5P1EZQ5"/>
<reference evidence="4" key="1">
    <citation type="journal article" date="2017" name="Nat. Commun.">
        <title>The asparagus genome sheds light on the origin and evolution of a young Y chromosome.</title>
        <authorList>
            <person name="Harkess A."/>
            <person name="Zhou J."/>
            <person name="Xu C."/>
            <person name="Bowers J.E."/>
            <person name="Van der Hulst R."/>
            <person name="Ayyampalayam S."/>
            <person name="Mercati F."/>
            <person name="Riccardi P."/>
            <person name="McKain M.R."/>
            <person name="Kakrana A."/>
            <person name="Tang H."/>
            <person name="Ray J."/>
            <person name="Groenendijk J."/>
            <person name="Arikit S."/>
            <person name="Mathioni S.M."/>
            <person name="Nakano M."/>
            <person name="Shan H."/>
            <person name="Telgmann-Rauber A."/>
            <person name="Kanno A."/>
            <person name="Yue Z."/>
            <person name="Chen H."/>
            <person name="Li W."/>
            <person name="Chen Y."/>
            <person name="Xu X."/>
            <person name="Zhang Y."/>
            <person name="Luo S."/>
            <person name="Chen H."/>
            <person name="Gao J."/>
            <person name="Mao Z."/>
            <person name="Pires J.C."/>
            <person name="Luo M."/>
            <person name="Kudrna D."/>
            <person name="Wing R.A."/>
            <person name="Meyers B.C."/>
            <person name="Yi K."/>
            <person name="Kong H."/>
            <person name="Lavrijsen P."/>
            <person name="Sunseri F."/>
            <person name="Falavigna A."/>
            <person name="Ye Y."/>
            <person name="Leebens-Mack J.H."/>
            <person name="Chen G."/>
        </authorList>
    </citation>
    <scope>NUCLEOTIDE SEQUENCE [LARGE SCALE GENOMIC DNA]</scope>
    <source>
        <strain evidence="4">cv. DH0086</strain>
    </source>
</reference>
<dbReference type="Gene3D" id="3.40.47.10">
    <property type="match status" value="1"/>
</dbReference>
<dbReference type="GO" id="GO:0016020">
    <property type="term" value="C:membrane"/>
    <property type="evidence" value="ECO:0007669"/>
    <property type="project" value="InterPro"/>
</dbReference>
<evidence type="ECO:0000313" key="4">
    <source>
        <dbReference type="Proteomes" id="UP000243459"/>
    </source>
</evidence>